<name>A0A0A8GYY9_9BACT</name>
<evidence type="ECO:0000256" key="7">
    <source>
        <dbReference type="ARBA" id="ARBA00023004"/>
    </source>
</evidence>
<dbReference type="GO" id="GO:0035485">
    <property type="term" value="F:adenine/guanine mispair binding"/>
    <property type="evidence" value="ECO:0007669"/>
    <property type="project" value="TreeGrafter"/>
</dbReference>
<dbReference type="Gene3D" id="1.10.340.30">
    <property type="entry name" value="Hypothetical protein, domain 2"/>
    <property type="match status" value="1"/>
</dbReference>
<comment type="cofactor">
    <cofactor evidence="1">
        <name>[4Fe-4S] cluster</name>
        <dbReference type="ChEBI" id="CHEBI:49883"/>
    </cofactor>
</comment>
<dbReference type="PANTHER" id="PTHR42944">
    <property type="entry name" value="ADENINE DNA GLYCOSYLASE"/>
    <property type="match status" value="1"/>
</dbReference>
<evidence type="ECO:0000256" key="8">
    <source>
        <dbReference type="ARBA" id="ARBA00023014"/>
    </source>
</evidence>
<dbReference type="InterPro" id="IPR023170">
    <property type="entry name" value="HhH_base_excis_C"/>
</dbReference>
<gene>
    <name evidence="12" type="primary">mutY</name>
    <name evidence="12" type="ORF">CINS_0120</name>
</gene>
<evidence type="ECO:0000256" key="2">
    <source>
        <dbReference type="ARBA" id="ARBA00002933"/>
    </source>
</evidence>
<keyword evidence="4" id="KW-0479">Metal-binding</keyword>
<dbReference type="STRING" id="1031564.CINS_0120"/>
<dbReference type="SUPFAM" id="SSF48150">
    <property type="entry name" value="DNA-glycosylase"/>
    <property type="match status" value="1"/>
</dbReference>
<dbReference type="HOGENOM" id="CLU_012862_0_2_7"/>
<proteinExistence type="inferred from homology"/>
<dbReference type="EC" id="3.2.2.-" evidence="12"/>
<keyword evidence="5" id="KW-0227">DNA damage</keyword>
<keyword evidence="9" id="KW-0234">DNA repair</keyword>
<dbReference type="KEGG" id="cis:CINS_0120"/>
<evidence type="ECO:0000256" key="5">
    <source>
        <dbReference type="ARBA" id="ARBA00022763"/>
    </source>
</evidence>
<evidence type="ECO:0000313" key="12">
    <source>
        <dbReference type="EMBL" id="AJC87128.1"/>
    </source>
</evidence>
<keyword evidence="7" id="KW-0408">Iron</keyword>
<dbReference type="GO" id="GO:0006298">
    <property type="term" value="P:mismatch repair"/>
    <property type="evidence" value="ECO:0007669"/>
    <property type="project" value="TreeGrafter"/>
</dbReference>
<evidence type="ECO:0000256" key="9">
    <source>
        <dbReference type="ARBA" id="ARBA00023204"/>
    </source>
</evidence>
<feature type="domain" description="HhH-GPD" evidence="11">
    <location>
        <begin position="56"/>
        <end position="203"/>
    </location>
</feature>
<dbReference type="SMART" id="SM00525">
    <property type="entry name" value="FES"/>
    <property type="match status" value="1"/>
</dbReference>
<evidence type="ECO:0000256" key="3">
    <source>
        <dbReference type="ARBA" id="ARBA00008343"/>
    </source>
</evidence>
<dbReference type="InterPro" id="IPR005760">
    <property type="entry name" value="A/G_AdeGlyc_MutY"/>
</dbReference>
<evidence type="ECO:0000313" key="13">
    <source>
        <dbReference type="Proteomes" id="UP000031163"/>
    </source>
</evidence>
<dbReference type="Proteomes" id="UP000031163">
    <property type="component" value="Chromosome"/>
</dbReference>
<dbReference type="Pfam" id="PF00730">
    <property type="entry name" value="HhH-GPD"/>
    <property type="match status" value="1"/>
</dbReference>
<dbReference type="NCBIfam" id="TIGR01084">
    <property type="entry name" value="mutY"/>
    <property type="match status" value="1"/>
</dbReference>
<dbReference type="GO" id="GO:0051539">
    <property type="term" value="F:4 iron, 4 sulfur cluster binding"/>
    <property type="evidence" value="ECO:0007669"/>
    <property type="project" value="InterPro"/>
</dbReference>
<dbReference type="AlphaFoldDB" id="A0A0A8GYY9"/>
<dbReference type="GeneID" id="74430941"/>
<dbReference type="GO" id="GO:0034039">
    <property type="term" value="F:8-oxo-7,8-dihydroguanine DNA N-glycosylase activity"/>
    <property type="evidence" value="ECO:0007669"/>
    <property type="project" value="TreeGrafter"/>
</dbReference>
<evidence type="ECO:0000259" key="11">
    <source>
        <dbReference type="SMART" id="SM00478"/>
    </source>
</evidence>
<dbReference type="InterPro" id="IPR003651">
    <property type="entry name" value="Endonuclease3_FeS-loop_motif"/>
</dbReference>
<dbReference type="EMBL" id="CP007770">
    <property type="protein sequence ID" value="AJC87128.1"/>
    <property type="molecule type" value="Genomic_DNA"/>
</dbReference>
<accession>A0A0A8GYY9</accession>
<reference evidence="12 13" key="1">
    <citation type="journal article" date="2014" name="Genome Biol. Evol.">
        <title>Comparative Genomics of the Campylobacter lari Group.</title>
        <authorList>
            <person name="Miller W.G."/>
            <person name="Yee E."/>
            <person name="Chapman M.H."/>
            <person name="Smith T.P."/>
            <person name="Bono J.L."/>
            <person name="Huynh S."/>
            <person name="Parker C.T."/>
            <person name="Vandamme P."/>
            <person name="Luong K."/>
            <person name="Korlach J."/>
        </authorList>
    </citation>
    <scope>NUCLEOTIDE SEQUENCE [LARGE SCALE GENOMIC DNA]</scope>
    <source>
        <strain evidence="12 13">NCTC 12927</strain>
    </source>
</reference>
<dbReference type="InterPro" id="IPR044298">
    <property type="entry name" value="MIG/MutY"/>
</dbReference>
<keyword evidence="8" id="KW-0411">Iron-sulfur</keyword>
<dbReference type="GO" id="GO:0046872">
    <property type="term" value="F:metal ion binding"/>
    <property type="evidence" value="ECO:0007669"/>
    <property type="project" value="UniProtKB-KW"/>
</dbReference>
<dbReference type="InterPro" id="IPR003265">
    <property type="entry name" value="HhH-GPD_domain"/>
</dbReference>
<comment type="similarity">
    <text evidence="3">Belongs to the Nth/MutY family.</text>
</comment>
<dbReference type="InterPro" id="IPR011257">
    <property type="entry name" value="DNA_glycosylase"/>
</dbReference>
<evidence type="ECO:0000256" key="4">
    <source>
        <dbReference type="ARBA" id="ARBA00022723"/>
    </source>
</evidence>
<dbReference type="PANTHER" id="PTHR42944:SF1">
    <property type="entry name" value="ADENINE DNA GLYCOSYLASE"/>
    <property type="match status" value="1"/>
</dbReference>
<dbReference type="CDD" id="cd00056">
    <property type="entry name" value="ENDO3c"/>
    <property type="match status" value="1"/>
</dbReference>
<keyword evidence="6 12" id="KW-0378">Hydrolase</keyword>
<dbReference type="RefSeq" id="WP_039648962.1">
    <property type="nucleotide sequence ID" value="NZ_CP007770.1"/>
</dbReference>
<keyword evidence="10 12" id="KW-0326">Glycosidase</keyword>
<dbReference type="Gene3D" id="1.10.1670.10">
    <property type="entry name" value="Helix-hairpin-Helix base-excision DNA repair enzymes (C-terminal)"/>
    <property type="match status" value="1"/>
</dbReference>
<dbReference type="GO" id="GO:0006284">
    <property type="term" value="P:base-excision repair"/>
    <property type="evidence" value="ECO:0007669"/>
    <property type="project" value="InterPro"/>
</dbReference>
<dbReference type="SMART" id="SM00478">
    <property type="entry name" value="ENDO3c"/>
    <property type="match status" value="1"/>
</dbReference>
<comment type="function">
    <text evidence="2">Adenine glycosylase active on G-A mispairs. MutY also corrects error-prone DNA synthesis past GO lesions which are due to the oxidatively damaged form of guanine: 7,8-dihydro-8-oxoguanine (8-oxo-dGTP).</text>
</comment>
<dbReference type="GO" id="GO:0000701">
    <property type="term" value="F:purine-specific mismatch base pair DNA N-glycosylase activity"/>
    <property type="evidence" value="ECO:0007669"/>
    <property type="project" value="TreeGrafter"/>
</dbReference>
<evidence type="ECO:0000256" key="1">
    <source>
        <dbReference type="ARBA" id="ARBA00001966"/>
    </source>
</evidence>
<dbReference type="GO" id="GO:0032357">
    <property type="term" value="F:oxidized purine DNA binding"/>
    <property type="evidence" value="ECO:0007669"/>
    <property type="project" value="TreeGrafter"/>
</dbReference>
<organism evidence="12 13">
    <name type="scientific">Campylobacter insulaenigrae NCTC 12927</name>
    <dbReference type="NCBI Taxonomy" id="1031564"/>
    <lineage>
        <taxon>Bacteria</taxon>
        <taxon>Pseudomonadati</taxon>
        <taxon>Campylobacterota</taxon>
        <taxon>Epsilonproteobacteria</taxon>
        <taxon>Campylobacterales</taxon>
        <taxon>Campylobacteraceae</taxon>
        <taxon>Campylobacter</taxon>
    </lineage>
</organism>
<protein>
    <submittedName>
        <fullName evidence="12">A/G-specific adenine glycosylase</fullName>
        <ecNumber evidence="12">3.2.2.-</ecNumber>
    </submittedName>
</protein>
<sequence>MEQIHQNILQWYKDNGRKDLPWRTLHDKFKIYAKKEYLLKLKNIDPAYGVYISEIMLQQTQVKSVLQNYYFQFLEKFNSLEKLAKAKEEEILKAWQGLGYYTRARNLYKSAQICVKKFDSKLPSDIQNLKKLPGIGDYSAGAIACFGFLQNEAFVDANIKRILIRFYKLNNPTPKILIQKAKELLNHFDAFTHNQALLDIGALICLPKNARCDKCPLYKFCEAKFDYEKYNIHKKINYEKLNLNLLVLKKHDFFVLKKSQEKLYFNMYNFLEFKKHKNAIYIGSFKHSYTKYKIEAKVYFLQDDMFEIQDEELFTYEKLQKIALSKFALKALDVYKKSL</sequence>
<evidence type="ECO:0000256" key="6">
    <source>
        <dbReference type="ARBA" id="ARBA00022801"/>
    </source>
</evidence>
<evidence type="ECO:0000256" key="10">
    <source>
        <dbReference type="ARBA" id="ARBA00023295"/>
    </source>
</evidence>